<comment type="caution">
    <text evidence="3">The sequence shown here is derived from an EMBL/GenBank/DDBJ whole genome shotgun (WGS) entry which is preliminary data.</text>
</comment>
<name>A0A8S2WHW8_9BILA</name>
<sequence length="69" mass="7702">MDALKAGAEKVKEVVHGHKADEKCEKACDPTKKPSDRVDAAFEAGKHKMKEQEHGCKSECHAQDHKHDH</sequence>
<feature type="region of interest" description="Disordered" evidence="1">
    <location>
        <begin position="46"/>
        <end position="69"/>
    </location>
</feature>
<evidence type="ECO:0000256" key="1">
    <source>
        <dbReference type="SAM" id="MobiDB-lite"/>
    </source>
</evidence>
<proteinExistence type="predicted"/>
<protein>
    <submittedName>
        <fullName evidence="3">Uncharacterized protein</fullName>
    </submittedName>
</protein>
<gene>
    <name evidence="2" type="ORF">OVA965_LOCUS43351</name>
    <name evidence="3" type="ORF">TMI583_LOCUS45569</name>
</gene>
<evidence type="ECO:0000313" key="3">
    <source>
        <dbReference type="EMBL" id="CAF4445136.1"/>
    </source>
</evidence>
<dbReference type="Proteomes" id="UP000677228">
    <property type="component" value="Unassembled WGS sequence"/>
</dbReference>
<dbReference type="Proteomes" id="UP000682733">
    <property type="component" value="Unassembled WGS sequence"/>
</dbReference>
<dbReference type="EMBL" id="CAJNOK010056744">
    <property type="protein sequence ID" value="CAF1623907.1"/>
    <property type="molecule type" value="Genomic_DNA"/>
</dbReference>
<organism evidence="3 4">
    <name type="scientific">Didymodactylos carnosus</name>
    <dbReference type="NCBI Taxonomy" id="1234261"/>
    <lineage>
        <taxon>Eukaryota</taxon>
        <taxon>Metazoa</taxon>
        <taxon>Spiralia</taxon>
        <taxon>Gnathifera</taxon>
        <taxon>Rotifera</taxon>
        <taxon>Eurotatoria</taxon>
        <taxon>Bdelloidea</taxon>
        <taxon>Philodinida</taxon>
        <taxon>Philodinidae</taxon>
        <taxon>Didymodactylos</taxon>
    </lineage>
</organism>
<accession>A0A8S2WHW8</accession>
<evidence type="ECO:0000313" key="4">
    <source>
        <dbReference type="Proteomes" id="UP000682733"/>
    </source>
</evidence>
<evidence type="ECO:0000313" key="2">
    <source>
        <dbReference type="EMBL" id="CAF1623907.1"/>
    </source>
</evidence>
<reference evidence="3" key="1">
    <citation type="submission" date="2021-02" db="EMBL/GenBank/DDBJ databases">
        <authorList>
            <person name="Nowell W R."/>
        </authorList>
    </citation>
    <scope>NUCLEOTIDE SEQUENCE</scope>
</reference>
<dbReference type="EMBL" id="CAJOBA010081778">
    <property type="protein sequence ID" value="CAF4445136.1"/>
    <property type="molecule type" value="Genomic_DNA"/>
</dbReference>
<dbReference type="AlphaFoldDB" id="A0A8S2WHW8"/>